<protein>
    <submittedName>
        <fullName evidence="2">Uncharacterized protein</fullName>
    </submittedName>
</protein>
<feature type="region of interest" description="Disordered" evidence="1">
    <location>
        <begin position="79"/>
        <end position="105"/>
    </location>
</feature>
<proteinExistence type="predicted"/>
<sequence length="220" mass="26682">MEEIKVIQYKRGKLNSSSYNQRYQDPWNNKYEKRRFWEKVQEVRHNHRDRSRDQEILGEKDIEPFKVPLNKQMGFKSKLRIGNSNPSKKINPTQNQRAEFDKHKDGSECIQRDKMKLKEIIDLSEVKCQGFDKIIYAKKGRKPQVTTLTIIVCCPSTRSKVEKALVRRFQDRQRARWEGAREIDLWSERQQKPWKEINGEWRIMIQSQETTFQKRRWRQV</sequence>
<comment type="caution">
    <text evidence="2">The sequence shown here is derived from an EMBL/GenBank/DDBJ whole genome shotgun (WGS) entry which is preliminary data.</text>
</comment>
<evidence type="ECO:0000313" key="2">
    <source>
        <dbReference type="EMBL" id="KEJ82707.1"/>
    </source>
</evidence>
<dbReference type="EMBL" id="ARYC01006112">
    <property type="protein sequence ID" value="KEJ82707.1"/>
    <property type="molecule type" value="Genomic_DNA"/>
</dbReference>
<feature type="compositionally biased region" description="Polar residues" evidence="1">
    <location>
        <begin position="82"/>
        <end position="97"/>
    </location>
</feature>
<dbReference type="Proteomes" id="UP000053232">
    <property type="component" value="Unassembled WGS sequence"/>
</dbReference>
<organism evidence="2 3">
    <name type="scientific">Oxytricha trifallax</name>
    <dbReference type="NCBI Taxonomy" id="1172189"/>
    <lineage>
        <taxon>Eukaryota</taxon>
        <taxon>Sar</taxon>
        <taxon>Alveolata</taxon>
        <taxon>Ciliophora</taxon>
        <taxon>Intramacronucleata</taxon>
        <taxon>Spirotrichea</taxon>
        <taxon>Stichotrichia</taxon>
        <taxon>Sporadotrichida</taxon>
        <taxon>Oxytrichidae</taxon>
        <taxon>Oxytrichinae</taxon>
        <taxon>Oxytricha</taxon>
    </lineage>
</organism>
<evidence type="ECO:0000256" key="1">
    <source>
        <dbReference type="SAM" id="MobiDB-lite"/>
    </source>
</evidence>
<name>A0A073IBB6_9SPIT</name>
<reference evidence="3" key="1">
    <citation type="journal article" date="2014" name="Cell">
        <title>The Architecture of a Scrambled Genome Reveals Massive Levels of Genomic Rearrangement during Development.</title>
        <authorList>
            <person name="Chen X."/>
            <person name="Bracht J.R."/>
            <person name="Goldman A.D."/>
            <person name="Dolzhenko E."/>
            <person name="Clay D.M."/>
            <person name="Swart E.C."/>
            <person name="Perlman D.H."/>
            <person name="Doak T.G."/>
            <person name="Stuart A."/>
            <person name="Amemiya C.T."/>
            <person name="Sebra R.P."/>
            <person name="Landweber L.F."/>
        </authorList>
    </citation>
    <scope>NUCLEOTIDE SEQUENCE [LARGE SCALE GENOMIC DNA]</scope>
    <source>
        <strain evidence="3">JRB310</strain>
    </source>
</reference>
<dbReference type="AlphaFoldDB" id="A0A073IBB6"/>
<keyword evidence="3" id="KW-1185">Reference proteome</keyword>
<accession>A0A073IBB6</accession>
<gene>
    <name evidence="2" type="ORF">OXYTRIMIC_286</name>
</gene>
<evidence type="ECO:0000313" key="3">
    <source>
        <dbReference type="Proteomes" id="UP000053232"/>
    </source>
</evidence>